<evidence type="ECO:0000313" key="2">
    <source>
        <dbReference type="Proteomes" id="UP001152803"/>
    </source>
</evidence>
<name>A0A9Q1D0Z8_CONCO</name>
<comment type="caution">
    <text evidence="1">The sequence shown here is derived from an EMBL/GenBank/DDBJ whole genome shotgun (WGS) entry which is preliminary data.</text>
</comment>
<dbReference type="AlphaFoldDB" id="A0A9Q1D0Z8"/>
<evidence type="ECO:0000313" key="1">
    <source>
        <dbReference type="EMBL" id="KAJ8255600.1"/>
    </source>
</evidence>
<gene>
    <name evidence="1" type="ORF">COCON_G00194640</name>
</gene>
<sequence>MLHPSSHFLVVRVARSVVHDWDPQEEFSSENEAERRLRFLLSVTLACEDHGSLTVVRRIAQRPTVIERRWAPCVFLQRCSFGE</sequence>
<dbReference type="Proteomes" id="UP001152803">
    <property type="component" value="Unassembled WGS sequence"/>
</dbReference>
<proteinExistence type="predicted"/>
<organism evidence="1 2">
    <name type="scientific">Conger conger</name>
    <name type="common">Conger eel</name>
    <name type="synonym">Muraena conger</name>
    <dbReference type="NCBI Taxonomy" id="82655"/>
    <lineage>
        <taxon>Eukaryota</taxon>
        <taxon>Metazoa</taxon>
        <taxon>Chordata</taxon>
        <taxon>Craniata</taxon>
        <taxon>Vertebrata</taxon>
        <taxon>Euteleostomi</taxon>
        <taxon>Actinopterygii</taxon>
        <taxon>Neopterygii</taxon>
        <taxon>Teleostei</taxon>
        <taxon>Anguilliformes</taxon>
        <taxon>Congridae</taxon>
        <taxon>Conger</taxon>
    </lineage>
</organism>
<accession>A0A9Q1D0Z8</accession>
<dbReference type="EMBL" id="JAFJMO010000015">
    <property type="protein sequence ID" value="KAJ8255600.1"/>
    <property type="molecule type" value="Genomic_DNA"/>
</dbReference>
<protein>
    <submittedName>
        <fullName evidence="1">Uncharacterized protein</fullName>
    </submittedName>
</protein>
<keyword evidence="2" id="KW-1185">Reference proteome</keyword>
<reference evidence="1" key="1">
    <citation type="journal article" date="2023" name="Science">
        <title>Genome structures resolve the early diversification of teleost fishes.</title>
        <authorList>
            <person name="Parey E."/>
            <person name="Louis A."/>
            <person name="Montfort J."/>
            <person name="Bouchez O."/>
            <person name="Roques C."/>
            <person name="Iampietro C."/>
            <person name="Lluch J."/>
            <person name="Castinel A."/>
            <person name="Donnadieu C."/>
            <person name="Desvignes T."/>
            <person name="Floi Bucao C."/>
            <person name="Jouanno E."/>
            <person name="Wen M."/>
            <person name="Mejri S."/>
            <person name="Dirks R."/>
            <person name="Jansen H."/>
            <person name="Henkel C."/>
            <person name="Chen W.J."/>
            <person name="Zahm M."/>
            <person name="Cabau C."/>
            <person name="Klopp C."/>
            <person name="Thompson A.W."/>
            <person name="Robinson-Rechavi M."/>
            <person name="Braasch I."/>
            <person name="Lecointre G."/>
            <person name="Bobe J."/>
            <person name="Postlethwait J.H."/>
            <person name="Berthelot C."/>
            <person name="Roest Crollius H."/>
            <person name="Guiguen Y."/>
        </authorList>
    </citation>
    <scope>NUCLEOTIDE SEQUENCE</scope>
    <source>
        <strain evidence="1">Concon-B</strain>
    </source>
</reference>